<reference evidence="5 6" key="1">
    <citation type="submission" date="2017-02" db="EMBL/GenBank/DDBJ databases">
        <authorList>
            <person name="Peterson S.W."/>
        </authorList>
    </citation>
    <scope>NUCLEOTIDE SEQUENCE [LARGE SCALE GENOMIC DNA]</scope>
    <source>
        <strain evidence="5 6">DSM 16080</strain>
    </source>
</reference>
<evidence type="ECO:0000256" key="1">
    <source>
        <dbReference type="ARBA" id="ARBA00005656"/>
    </source>
</evidence>
<dbReference type="GO" id="GO:0016746">
    <property type="term" value="F:acyltransferase activity"/>
    <property type="evidence" value="ECO:0007669"/>
    <property type="project" value="UniProtKB-KW"/>
</dbReference>
<evidence type="ECO:0000313" key="5">
    <source>
        <dbReference type="EMBL" id="SKA78102.1"/>
    </source>
</evidence>
<dbReference type="Pfam" id="PF01515">
    <property type="entry name" value="PTA_PTB"/>
    <property type="match status" value="1"/>
</dbReference>
<evidence type="ECO:0000256" key="3">
    <source>
        <dbReference type="ARBA" id="ARBA00023315"/>
    </source>
</evidence>
<dbReference type="AlphaFoldDB" id="A0A1T4WLA0"/>
<dbReference type="InterPro" id="IPR002505">
    <property type="entry name" value="PTA_PTB"/>
</dbReference>
<keyword evidence="6" id="KW-1185">Reference proteome</keyword>
<evidence type="ECO:0000259" key="4">
    <source>
        <dbReference type="Pfam" id="PF01515"/>
    </source>
</evidence>
<evidence type="ECO:0000256" key="2">
    <source>
        <dbReference type="ARBA" id="ARBA00022679"/>
    </source>
</evidence>
<protein>
    <submittedName>
        <fullName evidence="5">Phosphate butyryltransferase</fullName>
    </submittedName>
</protein>
<keyword evidence="3" id="KW-0012">Acyltransferase</keyword>
<dbReference type="OrthoDB" id="9800237at2"/>
<dbReference type="InterPro" id="IPR012147">
    <property type="entry name" value="P_Ac_Bu_trans"/>
</dbReference>
<feature type="domain" description="Phosphate acetyl/butaryl transferase" evidence="4">
    <location>
        <begin position="81"/>
        <end position="299"/>
    </location>
</feature>
<accession>A0A1T4WLA0</accession>
<dbReference type="PANTHER" id="PTHR43356">
    <property type="entry name" value="PHOSPHATE ACETYLTRANSFERASE"/>
    <property type="match status" value="1"/>
</dbReference>
<dbReference type="InterPro" id="IPR050500">
    <property type="entry name" value="Phos_Acetyltrans/Butyryltrans"/>
</dbReference>
<sequence length="313" mass="32898">MTIRSLDELVKGELNRGGMPRVAVAPCADAFVLEGALNAYAKGVAEPVLIGDMQRTTGLASELGVDIGPLWAEHEPNPEAAVQRAVTLYREGEVAILMKGLVGTAVVLKAILNKETGVPPKQGILSHVTVFAAPEERRLMLLTDAGVNIRPNLQRKADILRNALGVARVLGIEKPKAAMLAATEKVNYPAMPATLDADVISKMAVQGQFGDCLVYGPLALDLAISRQSAMTKGIDHPVAGRADILCAPDIESGNILYKALGSLLRTPLASVVVGSAVPVVVPSRSDSGVSKFYSIALAALLARYSLHAQGEDV</sequence>
<organism evidence="5 6">
    <name type="scientific">Paucidesulfovibrio gracilis DSM 16080</name>
    <dbReference type="NCBI Taxonomy" id="1121449"/>
    <lineage>
        <taxon>Bacteria</taxon>
        <taxon>Pseudomonadati</taxon>
        <taxon>Thermodesulfobacteriota</taxon>
        <taxon>Desulfovibrionia</taxon>
        <taxon>Desulfovibrionales</taxon>
        <taxon>Desulfovibrionaceae</taxon>
        <taxon>Paucidesulfovibrio</taxon>
    </lineage>
</organism>
<dbReference type="PANTHER" id="PTHR43356:SF2">
    <property type="entry name" value="PHOSPHATE ACETYLTRANSFERASE"/>
    <property type="match status" value="1"/>
</dbReference>
<dbReference type="EMBL" id="FUYC01000003">
    <property type="protein sequence ID" value="SKA78102.1"/>
    <property type="molecule type" value="Genomic_DNA"/>
</dbReference>
<dbReference type="SUPFAM" id="SSF53659">
    <property type="entry name" value="Isocitrate/Isopropylmalate dehydrogenase-like"/>
    <property type="match status" value="1"/>
</dbReference>
<comment type="similarity">
    <text evidence="1">Belongs to the phosphate acetyltransferase and butyryltransferase family.</text>
</comment>
<gene>
    <name evidence="5" type="ORF">SAMN02745704_01086</name>
</gene>
<dbReference type="STRING" id="1121449.SAMN02745704_01086"/>
<keyword evidence="2 5" id="KW-0808">Transferase</keyword>
<proteinExistence type="inferred from homology"/>
<evidence type="ECO:0000313" key="6">
    <source>
        <dbReference type="Proteomes" id="UP000190027"/>
    </source>
</evidence>
<dbReference type="Proteomes" id="UP000190027">
    <property type="component" value="Unassembled WGS sequence"/>
</dbReference>
<name>A0A1T4WLA0_9BACT</name>
<dbReference type="PIRSF" id="PIRSF000428">
    <property type="entry name" value="P_Ac_trans"/>
    <property type="match status" value="1"/>
</dbReference>
<dbReference type="Gene3D" id="3.40.718.10">
    <property type="entry name" value="Isopropylmalate Dehydrogenase"/>
    <property type="match status" value="1"/>
</dbReference>
<dbReference type="RefSeq" id="WP_078716657.1">
    <property type="nucleotide sequence ID" value="NZ_FUYC01000003.1"/>
</dbReference>